<proteinExistence type="predicted"/>
<dbReference type="eggNOG" id="KOG0274">
    <property type="taxonomic scope" value="Eukaryota"/>
</dbReference>
<sequence>MELLDLQPEILFKIFSYLDSRFLVKNISLVCKVFHNYIHDDYMWKKRIISSALFNLLDLDTVNWKESSCFSEIESCRWKQNGHNMRKHTVRIEPSDTVFHIHLPKVILQDICICAGTPSNSLKFWNLQKLTKPGIFEERDVQVHVRQNSHKSWISAIKSSSSTLYTGSWDKTINVWDMENGCQLISSINCVDEVDSLCVHEHSVAACVKNRVKVFDIRSGHRPIQETAQHGSFIYQTYMDRKYIITSSDDNRIEVYDRLKNKILTELKCVNDVARISCDGELFMFGGDAKGAIYLWDMSKGKFEFIQMLDIGGKEPITGLLHTMGSLIVTQQSNDITFENTTTQKLQVFSLTFPLERWAIFSMETNSYFDLFCTIGLESKDVEQERCEYDLASRIDKKGVNISAPGIADLQLLGGKKRDVFNQMEKRGINVCAPAFAALTYETDEANSVVKRGANMSLPHLELGVLGGRKKRKDNLSGNRGIALDGLIGGLLGGNNKRAATTTSKDNAGRAPYMGDKKRSISDMAKCVGKEEPMLKIRNDTSKDKA</sequence>
<dbReference type="HOGENOM" id="CLU_499062_0_0_1"/>
<name>T1IJ60_STRMM</name>
<evidence type="ECO:0000313" key="6">
    <source>
        <dbReference type="Proteomes" id="UP000014500"/>
    </source>
</evidence>
<keyword evidence="6" id="KW-1185">Reference proteome</keyword>
<evidence type="ECO:0000259" key="4">
    <source>
        <dbReference type="PROSITE" id="PS50181"/>
    </source>
</evidence>
<organism evidence="5 6">
    <name type="scientific">Strigamia maritima</name>
    <name type="common">European centipede</name>
    <name type="synonym">Geophilus maritimus</name>
    <dbReference type="NCBI Taxonomy" id="126957"/>
    <lineage>
        <taxon>Eukaryota</taxon>
        <taxon>Metazoa</taxon>
        <taxon>Ecdysozoa</taxon>
        <taxon>Arthropoda</taxon>
        <taxon>Myriapoda</taxon>
        <taxon>Chilopoda</taxon>
        <taxon>Pleurostigmophora</taxon>
        <taxon>Geophilomorpha</taxon>
        <taxon>Linotaeniidae</taxon>
        <taxon>Strigamia</taxon>
    </lineage>
</organism>
<evidence type="ECO:0000256" key="3">
    <source>
        <dbReference type="PROSITE-ProRule" id="PRU00221"/>
    </source>
</evidence>
<accession>T1IJ60</accession>
<dbReference type="InterPro" id="IPR036047">
    <property type="entry name" value="F-box-like_dom_sf"/>
</dbReference>
<dbReference type="PROSITE" id="PS50294">
    <property type="entry name" value="WD_REPEATS_REGION"/>
    <property type="match status" value="1"/>
</dbReference>
<protein>
    <recommendedName>
        <fullName evidence="4">F-box domain-containing protein</fullName>
    </recommendedName>
</protein>
<dbReference type="EnsemblMetazoa" id="SMAR000917-RA">
    <property type="protein sequence ID" value="SMAR000917-PA"/>
    <property type="gene ID" value="SMAR000917"/>
</dbReference>
<dbReference type="InterPro" id="IPR050995">
    <property type="entry name" value="WD-F-box_domain-protein"/>
</dbReference>
<dbReference type="PhylomeDB" id="T1IJ60"/>
<dbReference type="PROSITE" id="PS50181">
    <property type="entry name" value="FBOX"/>
    <property type="match status" value="1"/>
</dbReference>
<dbReference type="SUPFAM" id="SSF81383">
    <property type="entry name" value="F-box domain"/>
    <property type="match status" value="1"/>
</dbReference>
<keyword evidence="2" id="KW-0677">Repeat</keyword>
<evidence type="ECO:0000256" key="2">
    <source>
        <dbReference type="ARBA" id="ARBA00022737"/>
    </source>
</evidence>
<dbReference type="Proteomes" id="UP000014500">
    <property type="component" value="Unassembled WGS sequence"/>
</dbReference>
<dbReference type="PROSITE" id="PS00678">
    <property type="entry name" value="WD_REPEATS_1"/>
    <property type="match status" value="1"/>
</dbReference>
<feature type="repeat" description="WD" evidence="3">
    <location>
        <begin position="147"/>
        <end position="186"/>
    </location>
</feature>
<dbReference type="InterPro" id="IPR001680">
    <property type="entry name" value="WD40_rpt"/>
</dbReference>
<feature type="domain" description="F-box" evidence="4">
    <location>
        <begin position="1"/>
        <end position="47"/>
    </location>
</feature>
<dbReference type="InterPro" id="IPR019775">
    <property type="entry name" value="WD40_repeat_CS"/>
</dbReference>
<dbReference type="Pfam" id="PF12937">
    <property type="entry name" value="F-box-like"/>
    <property type="match status" value="1"/>
</dbReference>
<dbReference type="Gene3D" id="2.130.10.10">
    <property type="entry name" value="YVTN repeat-like/Quinoprotein amine dehydrogenase"/>
    <property type="match status" value="1"/>
</dbReference>
<dbReference type="AlphaFoldDB" id="T1IJ60"/>
<reference evidence="5" key="2">
    <citation type="submission" date="2015-02" db="UniProtKB">
        <authorList>
            <consortium name="EnsemblMetazoa"/>
        </authorList>
    </citation>
    <scope>IDENTIFICATION</scope>
</reference>
<keyword evidence="1 3" id="KW-0853">WD repeat</keyword>
<dbReference type="PANTHER" id="PTHR14604">
    <property type="entry name" value="WD40 REPEAT PF20"/>
    <property type="match status" value="1"/>
</dbReference>
<dbReference type="SUPFAM" id="SSF50978">
    <property type="entry name" value="WD40 repeat-like"/>
    <property type="match status" value="1"/>
</dbReference>
<dbReference type="InterPro" id="IPR015943">
    <property type="entry name" value="WD40/YVTN_repeat-like_dom_sf"/>
</dbReference>
<dbReference type="Pfam" id="PF00400">
    <property type="entry name" value="WD40"/>
    <property type="match status" value="1"/>
</dbReference>
<evidence type="ECO:0000256" key="1">
    <source>
        <dbReference type="ARBA" id="ARBA00022574"/>
    </source>
</evidence>
<dbReference type="STRING" id="126957.T1IJ60"/>
<dbReference type="Gene3D" id="1.20.1280.50">
    <property type="match status" value="1"/>
</dbReference>
<evidence type="ECO:0000313" key="5">
    <source>
        <dbReference type="EnsemblMetazoa" id="SMAR000917-PA"/>
    </source>
</evidence>
<dbReference type="SMART" id="SM00320">
    <property type="entry name" value="WD40"/>
    <property type="match status" value="4"/>
</dbReference>
<dbReference type="InterPro" id="IPR001810">
    <property type="entry name" value="F-box_dom"/>
</dbReference>
<reference evidence="6" key="1">
    <citation type="submission" date="2011-05" db="EMBL/GenBank/DDBJ databases">
        <authorList>
            <person name="Richards S.R."/>
            <person name="Qu J."/>
            <person name="Jiang H."/>
            <person name="Jhangiani S.N."/>
            <person name="Agravi P."/>
            <person name="Goodspeed R."/>
            <person name="Gross S."/>
            <person name="Mandapat C."/>
            <person name="Jackson L."/>
            <person name="Mathew T."/>
            <person name="Pu L."/>
            <person name="Thornton R."/>
            <person name="Saada N."/>
            <person name="Wilczek-Boney K.B."/>
            <person name="Lee S."/>
            <person name="Kovar C."/>
            <person name="Wu Y."/>
            <person name="Scherer S.E."/>
            <person name="Worley K.C."/>
            <person name="Muzny D.M."/>
            <person name="Gibbs R."/>
        </authorList>
    </citation>
    <scope>NUCLEOTIDE SEQUENCE</scope>
    <source>
        <strain evidence="6">Brora</strain>
    </source>
</reference>
<dbReference type="PROSITE" id="PS50082">
    <property type="entry name" value="WD_REPEATS_2"/>
    <property type="match status" value="1"/>
</dbReference>
<dbReference type="InterPro" id="IPR036322">
    <property type="entry name" value="WD40_repeat_dom_sf"/>
</dbReference>
<dbReference type="PANTHER" id="PTHR14604:SF3">
    <property type="entry name" value="SPERM-ASSOCIATED ANTIGEN 16 PROTEIN"/>
    <property type="match status" value="1"/>
</dbReference>
<dbReference type="EMBL" id="JH430223">
    <property type="status" value="NOT_ANNOTATED_CDS"/>
    <property type="molecule type" value="Genomic_DNA"/>
</dbReference>